<dbReference type="EMBL" id="QJVJ01000015">
    <property type="protein sequence ID" value="PYI50988.1"/>
    <property type="molecule type" value="Genomic_DNA"/>
</dbReference>
<keyword evidence="1" id="KW-0472">Membrane</keyword>
<keyword evidence="3" id="KW-1185">Reference proteome</keyword>
<keyword evidence="1" id="KW-0812">Transmembrane</keyword>
<organism evidence="2 3">
    <name type="scientific">Paenibacillus flagellatus</name>
    <dbReference type="NCBI Taxonomy" id="2211139"/>
    <lineage>
        <taxon>Bacteria</taxon>
        <taxon>Bacillati</taxon>
        <taxon>Bacillota</taxon>
        <taxon>Bacilli</taxon>
        <taxon>Bacillales</taxon>
        <taxon>Paenibacillaceae</taxon>
        <taxon>Paenibacillus</taxon>
    </lineage>
</organism>
<sequence length="111" mass="12624">MHASGKDDVKFSNVGNQNSRKGHLGTALPFHFPNSYIASTLQLFLAVAVNILYVSNGMMRRSGIAALATQRQGGELTERLELTVHHSTMWMSKLYWYNRARLTKWDAKERQ</sequence>
<protein>
    <submittedName>
        <fullName evidence="2">Uncharacterized protein</fullName>
    </submittedName>
</protein>
<dbReference type="Proteomes" id="UP000247476">
    <property type="component" value="Unassembled WGS sequence"/>
</dbReference>
<gene>
    <name evidence="2" type="ORF">DLM86_26840</name>
</gene>
<name>A0A2V5JWC9_9BACL</name>
<evidence type="ECO:0000256" key="1">
    <source>
        <dbReference type="SAM" id="Phobius"/>
    </source>
</evidence>
<feature type="transmembrane region" description="Helical" evidence="1">
    <location>
        <begin position="36"/>
        <end position="54"/>
    </location>
</feature>
<evidence type="ECO:0000313" key="3">
    <source>
        <dbReference type="Proteomes" id="UP000247476"/>
    </source>
</evidence>
<keyword evidence="1" id="KW-1133">Transmembrane helix</keyword>
<evidence type="ECO:0000313" key="2">
    <source>
        <dbReference type="EMBL" id="PYI50988.1"/>
    </source>
</evidence>
<comment type="caution">
    <text evidence="2">The sequence shown here is derived from an EMBL/GenBank/DDBJ whole genome shotgun (WGS) entry which is preliminary data.</text>
</comment>
<accession>A0A2V5JWC9</accession>
<reference evidence="2 3" key="1">
    <citation type="submission" date="2018-05" db="EMBL/GenBank/DDBJ databases">
        <title>Paenibacillus flagellatus sp. nov., isolated from selenium mineral soil.</title>
        <authorList>
            <person name="Dai X."/>
        </authorList>
    </citation>
    <scope>NUCLEOTIDE SEQUENCE [LARGE SCALE GENOMIC DNA]</scope>
    <source>
        <strain evidence="2 3">DXL2</strain>
    </source>
</reference>
<dbReference type="AlphaFoldDB" id="A0A2V5JWC9"/>
<proteinExistence type="predicted"/>